<dbReference type="PATRIC" id="fig|582475.4.peg.20"/>
<proteinExistence type="predicted"/>
<gene>
    <name evidence="2" type="ORF">ACZ11_03165</name>
</gene>
<evidence type="ECO:0000313" key="2">
    <source>
        <dbReference type="EMBL" id="KMY31277.1"/>
    </source>
</evidence>
<protein>
    <submittedName>
        <fullName evidence="2">Uncharacterized protein</fullName>
    </submittedName>
</protein>
<keyword evidence="1" id="KW-1133">Transmembrane helix</keyword>
<dbReference type="GeneID" id="96597318"/>
<dbReference type="AlphaFoldDB" id="A0A0K9FAL9"/>
<comment type="caution">
    <text evidence="2">The sequence shown here is derived from an EMBL/GenBank/DDBJ whole genome shotgun (WGS) entry which is preliminary data.</text>
</comment>
<organism evidence="2 3">
    <name type="scientific">Lysinibacillus xylanilyticus</name>
    <dbReference type="NCBI Taxonomy" id="582475"/>
    <lineage>
        <taxon>Bacteria</taxon>
        <taxon>Bacillati</taxon>
        <taxon>Bacillota</taxon>
        <taxon>Bacilli</taxon>
        <taxon>Bacillales</taxon>
        <taxon>Bacillaceae</taxon>
        <taxon>Lysinibacillus</taxon>
    </lineage>
</organism>
<keyword evidence="1" id="KW-0472">Membrane</keyword>
<name>A0A0K9FAL9_9BACI</name>
<dbReference type="RefSeq" id="WP_049663716.1">
    <property type="nucleotide sequence ID" value="NZ_LFXJ01000005.1"/>
</dbReference>
<accession>A0A0K9FAL9</accession>
<reference evidence="3" key="1">
    <citation type="submission" date="2015-07" db="EMBL/GenBank/DDBJ databases">
        <authorList>
            <consortium name="Consortium for Microbial Forensics and Genomics (microFORGE)"/>
            <person name="Knight B.M."/>
            <person name="Roberts D.P."/>
            <person name="Lin D."/>
            <person name="Hari K."/>
            <person name="Fletcher J."/>
            <person name="Melcher U."/>
            <person name="Blagden T."/>
            <person name="Winegar R.A."/>
        </authorList>
    </citation>
    <scope>NUCLEOTIDE SEQUENCE [LARGE SCALE GENOMIC DNA]</scope>
    <source>
        <strain evidence="3">DSM 23493</strain>
    </source>
</reference>
<sequence length="180" mass="21385">MRRIADIIYLITKPFILFELLLLIINLVVRPILFKSLSKTLVYDRITKKVAMDIPPCTLVKYWFSGKNRDDMAIELEDTFFEGLIKLKEVYGTNKEFKTDVYSAFFRLMKLKATELNVSFNYEIIEKISTRQITARLMLISPFHFWCYLFSSMLGNKESRKRLKSIFKVVKVYKVTFKFN</sequence>
<feature type="transmembrane region" description="Helical" evidence="1">
    <location>
        <begin position="7"/>
        <end position="29"/>
    </location>
</feature>
<keyword evidence="1" id="KW-0812">Transmembrane</keyword>
<evidence type="ECO:0000256" key="1">
    <source>
        <dbReference type="SAM" id="Phobius"/>
    </source>
</evidence>
<dbReference type="Proteomes" id="UP000037326">
    <property type="component" value="Unassembled WGS sequence"/>
</dbReference>
<evidence type="ECO:0000313" key="3">
    <source>
        <dbReference type="Proteomes" id="UP000037326"/>
    </source>
</evidence>
<dbReference type="EMBL" id="LFXJ01000005">
    <property type="protein sequence ID" value="KMY31277.1"/>
    <property type="molecule type" value="Genomic_DNA"/>
</dbReference>